<evidence type="ECO:0008006" key="9">
    <source>
        <dbReference type="Google" id="ProtNLM"/>
    </source>
</evidence>
<dbReference type="InterPro" id="IPR006594">
    <property type="entry name" value="LisH"/>
</dbReference>
<feature type="region of interest" description="Disordered" evidence="6">
    <location>
        <begin position="229"/>
        <end position="255"/>
    </location>
</feature>
<proteinExistence type="inferred from homology"/>
<feature type="compositionally biased region" description="Basic and acidic residues" evidence="6">
    <location>
        <begin position="1843"/>
        <end position="1852"/>
    </location>
</feature>
<organism evidence="7 8">
    <name type="scientific">Adiantum capillus-veneris</name>
    <name type="common">Maidenhair fern</name>
    <dbReference type="NCBI Taxonomy" id="13818"/>
    <lineage>
        <taxon>Eukaryota</taxon>
        <taxon>Viridiplantae</taxon>
        <taxon>Streptophyta</taxon>
        <taxon>Embryophyta</taxon>
        <taxon>Tracheophyta</taxon>
        <taxon>Polypodiopsida</taxon>
        <taxon>Polypodiidae</taxon>
        <taxon>Polypodiales</taxon>
        <taxon>Pteridineae</taxon>
        <taxon>Pteridaceae</taxon>
        <taxon>Vittarioideae</taxon>
        <taxon>Adiantum</taxon>
    </lineage>
</organism>
<sequence length="1964" mass="213551">MADADQSGNNNNLESTQEPEEKSPSDGEELLQRVRNLMRRVTAARSSPHPRFLHTLAAIIEEEESRSDKDVGHSTSSTSRSNHAGKLVSLIRDNDDFFELLSSKLLVESRHSVAVKAGAARLLLACLSCGMYPDVFDEAVVSNIKQWVIEDAPKSTSDGVSSKKPGASKAKGIVSTDWDMLRTCSLGLLGLALTAGGSIIEEVLATGVAGKLMHYLRIRVLKDTKDWAGSEHKSSGSSAVKIRDDVKPRARQPSEATAHLEIAQVGNEVTEGGDKLVERETLLEKSFAAYDADDDGDEKCQRRETREGKSRIVDSSCTNLIGKDGTLDDTIRGEPSKRKGDARDRGSCKFKGKAKISDGMNDSERDVSTPGGGARRCGTYERTKSFKLNDSEKIATENFLAPSVEGASTCDSVLVTDGDEDANDQYGSIIVDGVDVSAAVKKAARAAETEARNAQASIEAIQAAGEAAIDLVKAAALESLKQSLDKEAALAAAMSAAVSVEDAGAATWAIRKNLLTSNQSKDDCDEEEVDLDFSELRDCALSHEALGSLRERFSVQCLQRLGEYQEVLGPVLHERGVDVCLTLLQRESAAAVFTKPKAMLPDVLKLICALAAHRKFSALFVDRGGVQLILAAPRNAQTYTGISLCLFAFASIQGVMERVCTAPTEVVNEVVSLALHVLECVQDSARKNAVFFFGASFVFRAILDSFDAQDGLRKMISLLQNAVALRSGGNTGLPGTLPTSRADRAASAEVLTSSEKQIAYHTCVALRQYFRARLLILVDTIRPYRGRNGMRIFPSGRAAYKPLDISNEAMESLILQIQRDRKLGPAFVRARWPMLEKFISFSGHLILLELTQVGPGERYLHDIAQHSLGVLQIVTLMPFSRKPIISSTLSNDRSSMSVLLDAANATVFSEPEVIQAALLVLVNLVCPPPSLSSRLNQQSSSSQMSQQQITSSEVRERHGKGDGLAEKSVMERSSQAASGLIEGREGVNKGDEKVGALNNTCGPISPAAALVGDRRISLGSVAGGPGIAAYIEQGYRQARDAVRANNGIKVLLHLLYSRPVLPPSSLDCIRALACRVLLGLARDDAIAHILTKLQVGKLLAELLRDGGSHFGRTAAASSGGEQGRWHTELGQVSMELMAMVTNAGRAGTLVTSDAAAPTLRRIERAAIAAATPINYPSRELLQLIHEHLVLSGLSNSASTLLKEAQLAPLPSLAMQGLTVSQSNAVEPIQEAIQWPIGRISGGFMIGSLKAFNRKDESKFRADHVQGSALKKTPICSLISQRPPQSSPFLGKKPACLQVENRDSSMETTDKDEGFRICGGRLGDLDYGEALRSSICVSKLSSKRKFLERESTFTPNKRLATSDLEGMLSTYKSPVNLKNFHTHSNSSLPHEQGPLDRLEKPQLELLHNDDDDLGRPLQVPSATPKTSVSSHVNLHLEPQPVQVERATLDSLVVQYLKHQHRQCPAPITTLPPLSLFHPHVCPEPSRASYAPYNLAGRLVSREVMPPYGGTHGRRRNKHFIYSRFRPWRQCRDERTLLTSSTFLGTTFRLAAGSHGGEIRLFDCHSGDVLETHTCHQSPITLLQSSPQTIGSSIESTGSQPVHLLLSSGSFDVRLWNSSMLGEIPLFSFDGCKAARFNNKGDVFAAISSNTQKEVLLYDVQTGQRQQKLSDPSYSAGVPRGSAQCITHFSPSDTLLLWNGVLWDHRLARSVHRFDQFTDYGGGGFHPAGNEVVINSEVWDLRTFKLLRSVPSLDQTVIKFNATGDVIYAILRRNLDDITSAIHPRRNRHPLFAAFRTMDAFDYTDIATTSVDRCVLDLATEPTDSLISVVALDGHEEMDALAKLYEVGRRKPTEDDSDPDDGVETDDEEDSLAEEEAVEEDALHLDADDSDLDGSNNDGSGDEAEEDTHEDDEDEAVEVDGSVVEIITDGSEGELQLSFSSEDEGSFGDYDDEDDDDFNDIFEVFL</sequence>
<comment type="subcellular location">
    <subcellularLocation>
        <location evidence="1">Nucleus</location>
    </subcellularLocation>
</comment>
<evidence type="ECO:0000256" key="5">
    <source>
        <dbReference type="ARBA" id="ARBA00023242"/>
    </source>
</evidence>
<dbReference type="OrthoDB" id="27563at2759"/>
<comment type="caution">
    <text evidence="7">The sequence shown here is derived from an EMBL/GenBank/DDBJ whole genome shotgun (WGS) entry which is preliminary data.</text>
</comment>
<evidence type="ECO:0000256" key="3">
    <source>
        <dbReference type="ARBA" id="ARBA00008845"/>
    </source>
</evidence>
<accession>A0A9D4ZDI9</accession>
<feature type="region of interest" description="Disordered" evidence="6">
    <location>
        <begin position="933"/>
        <end position="986"/>
    </location>
</feature>
<feature type="compositionally biased region" description="Polar residues" evidence="6">
    <location>
        <begin position="1"/>
        <end position="16"/>
    </location>
</feature>
<feature type="compositionally biased region" description="Basic and acidic residues" evidence="6">
    <location>
        <begin position="326"/>
        <end position="347"/>
    </location>
</feature>
<feature type="region of interest" description="Disordered" evidence="6">
    <location>
        <begin position="1843"/>
        <end position="1953"/>
    </location>
</feature>
<evidence type="ECO:0000256" key="2">
    <source>
        <dbReference type="ARBA" id="ARBA00004906"/>
    </source>
</evidence>
<keyword evidence="8" id="KW-1185">Reference proteome</keyword>
<dbReference type="PROSITE" id="PS50896">
    <property type="entry name" value="LISH"/>
    <property type="match status" value="1"/>
</dbReference>
<dbReference type="EMBL" id="JABFUD020000013">
    <property type="protein sequence ID" value="KAI5071334.1"/>
    <property type="molecule type" value="Genomic_DNA"/>
</dbReference>
<dbReference type="Proteomes" id="UP000886520">
    <property type="component" value="Chromosome 13"/>
</dbReference>
<dbReference type="PANTHER" id="PTHR13129:SF4">
    <property type="entry name" value="DDB1- AND CUL4-ASSOCIATED FACTOR 1"/>
    <property type="match status" value="1"/>
</dbReference>
<dbReference type="InterPro" id="IPR033270">
    <property type="entry name" value="VPRBP/DCAF1"/>
</dbReference>
<keyword evidence="5" id="KW-0539">Nucleus</keyword>
<dbReference type="InterPro" id="IPR015943">
    <property type="entry name" value="WD40/YVTN_repeat-like_dom_sf"/>
</dbReference>
<evidence type="ECO:0000256" key="1">
    <source>
        <dbReference type="ARBA" id="ARBA00004123"/>
    </source>
</evidence>
<dbReference type="GO" id="GO:0016567">
    <property type="term" value="P:protein ubiquitination"/>
    <property type="evidence" value="ECO:0007669"/>
    <property type="project" value="InterPro"/>
</dbReference>
<evidence type="ECO:0000256" key="6">
    <source>
        <dbReference type="SAM" id="MobiDB-lite"/>
    </source>
</evidence>
<feature type="compositionally biased region" description="Acidic residues" evidence="6">
    <location>
        <begin position="1853"/>
        <end position="1878"/>
    </location>
</feature>
<evidence type="ECO:0000256" key="4">
    <source>
        <dbReference type="ARBA" id="ARBA00022786"/>
    </source>
</evidence>
<protein>
    <recommendedName>
        <fullName evidence="9">LisH domain-containing protein</fullName>
    </recommendedName>
</protein>
<name>A0A9D4ZDI9_ADICA</name>
<feature type="compositionally biased region" description="Acidic residues" evidence="6">
    <location>
        <begin position="1939"/>
        <end position="1953"/>
    </location>
</feature>
<dbReference type="GO" id="GO:0005634">
    <property type="term" value="C:nucleus"/>
    <property type="evidence" value="ECO:0007669"/>
    <property type="project" value="UniProtKB-SubCell"/>
</dbReference>
<evidence type="ECO:0000313" key="7">
    <source>
        <dbReference type="EMBL" id="KAI5071334.1"/>
    </source>
</evidence>
<comment type="pathway">
    <text evidence="2">Protein modification; protein ubiquitination.</text>
</comment>
<feature type="region of interest" description="Disordered" evidence="6">
    <location>
        <begin position="326"/>
        <end position="376"/>
    </location>
</feature>
<keyword evidence="4" id="KW-0833">Ubl conjugation pathway</keyword>
<evidence type="ECO:0000313" key="8">
    <source>
        <dbReference type="Proteomes" id="UP000886520"/>
    </source>
</evidence>
<feature type="compositionally biased region" description="Basic and acidic residues" evidence="6">
    <location>
        <begin position="953"/>
        <end position="970"/>
    </location>
</feature>
<feature type="compositionally biased region" description="Low complexity" evidence="6">
    <location>
        <begin position="933"/>
        <end position="952"/>
    </location>
</feature>
<dbReference type="Gene3D" id="2.130.10.10">
    <property type="entry name" value="YVTN repeat-like/Quinoprotein amine dehydrogenase"/>
    <property type="match status" value="1"/>
</dbReference>
<reference evidence="7" key="1">
    <citation type="submission" date="2021-01" db="EMBL/GenBank/DDBJ databases">
        <title>Adiantum capillus-veneris genome.</title>
        <authorList>
            <person name="Fang Y."/>
            <person name="Liao Q."/>
        </authorList>
    </citation>
    <scope>NUCLEOTIDE SEQUENCE</scope>
    <source>
        <strain evidence="7">H3</strain>
        <tissue evidence="7">Leaf</tissue>
    </source>
</reference>
<dbReference type="PANTHER" id="PTHR13129">
    <property type="entry name" value="VPRBP PROTEIN-RELATED"/>
    <property type="match status" value="1"/>
</dbReference>
<comment type="similarity">
    <text evidence="3">Belongs to the VPRBP/DCAF1 family.</text>
</comment>
<feature type="region of interest" description="Disordered" evidence="6">
    <location>
        <begin position="1"/>
        <end position="29"/>
    </location>
</feature>
<gene>
    <name evidence="7" type="ORF">GOP47_0013585</name>
</gene>
<feature type="compositionally biased region" description="Polar residues" evidence="6">
    <location>
        <begin position="1419"/>
        <end position="1428"/>
    </location>
</feature>
<dbReference type="SUPFAM" id="SSF50978">
    <property type="entry name" value="WD40 repeat-like"/>
    <property type="match status" value="1"/>
</dbReference>
<dbReference type="GO" id="GO:0080008">
    <property type="term" value="C:Cul4-RING E3 ubiquitin ligase complex"/>
    <property type="evidence" value="ECO:0007669"/>
    <property type="project" value="TreeGrafter"/>
</dbReference>
<feature type="compositionally biased region" description="Acidic residues" evidence="6">
    <location>
        <begin position="1898"/>
        <end position="1916"/>
    </location>
</feature>
<dbReference type="SMART" id="SM00667">
    <property type="entry name" value="LisH"/>
    <property type="match status" value="1"/>
</dbReference>
<dbReference type="InterPro" id="IPR036322">
    <property type="entry name" value="WD40_repeat_dom_sf"/>
</dbReference>
<feature type="region of interest" description="Disordered" evidence="6">
    <location>
        <begin position="1408"/>
        <end position="1428"/>
    </location>
</feature>